<evidence type="ECO:0000313" key="2">
    <source>
        <dbReference type="EMBL" id="MBB3706569.1"/>
    </source>
</evidence>
<gene>
    <name evidence="1" type="ORF">AA2016_1567</name>
    <name evidence="2" type="ORF">FHS67_002891</name>
</gene>
<accession>A0AAC9AQH8</accession>
<protein>
    <submittedName>
        <fullName evidence="1">Uncharacterized protein</fullName>
    </submittedName>
</protein>
<reference evidence="2 4" key="2">
    <citation type="submission" date="2020-08" db="EMBL/GenBank/DDBJ databases">
        <title>Genomic Encyclopedia of Type Strains, Phase IV (KMG-IV): sequencing the most valuable type-strain genomes for metagenomic binning, comparative biology and taxonomic classification.</title>
        <authorList>
            <person name="Goeker M."/>
        </authorList>
    </citation>
    <scope>NUCLEOTIDE SEQUENCE [LARGE SCALE GENOMIC DNA]</scope>
    <source>
        <strain evidence="2 4">DSM 10368</strain>
    </source>
</reference>
<evidence type="ECO:0000313" key="3">
    <source>
        <dbReference type="Proteomes" id="UP000075755"/>
    </source>
</evidence>
<dbReference type="EMBL" id="CP015005">
    <property type="protein sequence ID" value="AMS40499.1"/>
    <property type="molecule type" value="Genomic_DNA"/>
</dbReference>
<evidence type="ECO:0000313" key="1">
    <source>
        <dbReference type="EMBL" id="AMS40499.1"/>
    </source>
</evidence>
<reference evidence="1 3" key="1">
    <citation type="submission" date="2016-03" db="EMBL/GenBank/DDBJ databases">
        <title>Complete genome of Aminobacter aminovorans KCTC 2477.</title>
        <authorList>
            <person name="Kim K.M."/>
        </authorList>
    </citation>
    <scope>NUCLEOTIDE SEQUENCE [LARGE SCALE GENOMIC DNA]</scope>
    <source>
        <strain evidence="1 3">KCTC 2477</strain>
    </source>
</reference>
<name>A0AAC9AQH8_AMIAI</name>
<organism evidence="1 3">
    <name type="scientific">Aminobacter aminovorans</name>
    <name type="common">Chelatobacter heintzii</name>
    <dbReference type="NCBI Taxonomy" id="83263"/>
    <lineage>
        <taxon>Bacteria</taxon>
        <taxon>Pseudomonadati</taxon>
        <taxon>Pseudomonadota</taxon>
        <taxon>Alphaproteobacteria</taxon>
        <taxon>Hyphomicrobiales</taxon>
        <taxon>Phyllobacteriaceae</taxon>
        <taxon>Aminobacter</taxon>
    </lineage>
</organism>
<dbReference type="Proteomes" id="UP000075755">
    <property type="component" value="Chromosome"/>
</dbReference>
<keyword evidence="4" id="KW-1185">Reference proteome</keyword>
<proteinExistence type="predicted"/>
<dbReference type="Proteomes" id="UP000577697">
    <property type="component" value="Unassembled WGS sequence"/>
</dbReference>
<dbReference type="EMBL" id="JACICB010000009">
    <property type="protein sequence ID" value="MBB3706569.1"/>
    <property type="molecule type" value="Genomic_DNA"/>
</dbReference>
<sequence length="145" mass="16909">MGNVVALADYIDRPRAEVLADYVKPVEAWEEGWARFKMCDHQREVAWWAYRLAMAIHGKNSLEAIQARRYRVSVERAWELEAVKLLFVAAPAVRFLRWKERIATGNRWCPEVEAALERDRQAFACRIEGQRKAAETRRGRKAVHS</sequence>
<dbReference type="RefSeq" id="WP_067957219.1">
    <property type="nucleotide sequence ID" value="NZ_CP015005.1"/>
</dbReference>
<dbReference type="AlphaFoldDB" id="A0AAC9AQH8"/>
<evidence type="ECO:0000313" key="4">
    <source>
        <dbReference type="Proteomes" id="UP000577697"/>
    </source>
</evidence>
<dbReference type="KEGG" id="aak:AA2016_1567"/>